<dbReference type="Proteomes" id="UP001054902">
    <property type="component" value="Unassembled WGS sequence"/>
</dbReference>
<name>A0AAD3CIY0_9STRA</name>
<dbReference type="InterPro" id="IPR024989">
    <property type="entry name" value="MFS_assoc_dom"/>
</dbReference>
<comment type="similarity">
    <text evidence="2">Belongs to the major facilitator superfamily. MFSD6 family.</text>
</comment>
<proteinExistence type="inferred from homology"/>
<reference evidence="8 9" key="1">
    <citation type="journal article" date="2021" name="Sci. Rep.">
        <title>The genome of the diatom Chaetoceros tenuissimus carries an ancient integrated fragment of an extant virus.</title>
        <authorList>
            <person name="Hongo Y."/>
            <person name="Kimura K."/>
            <person name="Takaki Y."/>
            <person name="Yoshida Y."/>
            <person name="Baba S."/>
            <person name="Kobayashi G."/>
            <person name="Nagasaki K."/>
            <person name="Hano T."/>
            <person name="Tomaru Y."/>
        </authorList>
    </citation>
    <scope>NUCLEOTIDE SEQUENCE [LARGE SCALE GENOMIC DNA]</scope>
    <source>
        <strain evidence="8 9">NIES-3715</strain>
    </source>
</reference>
<feature type="transmembrane region" description="Helical" evidence="6">
    <location>
        <begin position="444"/>
        <end position="461"/>
    </location>
</feature>
<dbReference type="PANTHER" id="PTHR16172:SF41">
    <property type="entry name" value="MAJOR FACILITATOR SUPERFAMILY DOMAIN-CONTAINING PROTEIN 6-LIKE"/>
    <property type="match status" value="1"/>
</dbReference>
<protein>
    <recommendedName>
        <fullName evidence="7">Major facilitator superfamily associated domain-containing protein</fullName>
    </recommendedName>
</protein>
<feature type="transmembrane region" description="Helical" evidence="6">
    <location>
        <begin position="350"/>
        <end position="368"/>
    </location>
</feature>
<feature type="transmembrane region" description="Helical" evidence="6">
    <location>
        <begin position="188"/>
        <end position="207"/>
    </location>
</feature>
<feature type="transmembrane region" description="Helical" evidence="6">
    <location>
        <begin position="35"/>
        <end position="59"/>
    </location>
</feature>
<evidence type="ECO:0000256" key="3">
    <source>
        <dbReference type="ARBA" id="ARBA00022692"/>
    </source>
</evidence>
<comment type="caution">
    <text evidence="8">The sequence shown here is derived from an EMBL/GenBank/DDBJ whole genome shotgun (WGS) entry which is preliminary data.</text>
</comment>
<evidence type="ECO:0000256" key="6">
    <source>
        <dbReference type="SAM" id="Phobius"/>
    </source>
</evidence>
<feature type="domain" description="Major facilitator superfamily associated" evidence="7">
    <location>
        <begin position="24"/>
        <end position="443"/>
    </location>
</feature>
<dbReference type="EMBL" id="BLLK01000022">
    <property type="protein sequence ID" value="GFH46897.1"/>
    <property type="molecule type" value="Genomic_DNA"/>
</dbReference>
<feature type="transmembrane region" description="Helical" evidence="6">
    <location>
        <begin position="127"/>
        <end position="148"/>
    </location>
</feature>
<gene>
    <name evidence="8" type="ORF">CTEN210_03371</name>
</gene>
<sequence>MRPGVIYFSIFIWLVFTGGRFTAPFLQAVAGFDDALVGVVIAGQVLIASFLGSIGAVFADRLELKYPERGRVILLSFCIIFGSFSFQFHSLVRFMFGNENEKNETISDESRMRNEHLCTTFHVITRLFYAGFSSIIFPVLDGITLSYLRKHHCNNTASYGQERLFGAVAWAIASLIIGPILDRFNYDIFFISCPVGAIICLLTFAKYTKDSIKFSKECEQIEDKVELSEMKKEVSYEDDAPPVTVQNFELEKERTHSESLHEDNFSKKEITSFMLLKMMLSTCTAYGFVTSAWALNMGMSVVENLIFLYFEELGGTNAICALTVFVTVIFEIPIFHYAPQFLAYFGAEKLQIIACLAYVIRVVGYTLVPKQHMALILLFEPLHGVTYACSKTAAVEFAARITPEGREASGQGILSMLLGIGSVVGLSLGGWIEETFGAKILYRSYALIVTIGLVIFSVAMSKQKCTSSTKYDKIETATENKDFEDVNHTHVI</sequence>
<organism evidence="8 9">
    <name type="scientific">Chaetoceros tenuissimus</name>
    <dbReference type="NCBI Taxonomy" id="426638"/>
    <lineage>
        <taxon>Eukaryota</taxon>
        <taxon>Sar</taxon>
        <taxon>Stramenopiles</taxon>
        <taxon>Ochrophyta</taxon>
        <taxon>Bacillariophyta</taxon>
        <taxon>Coscinodiscophyceae</taxon>
        <taxon>Chaetocerotophycidae</taxon>
        <taxon>Chaetocerotales</taxon>
        <taxon>Chaetocerotaceae</taxon>
        <taxon>Chaetoceros</taxon>
    </lineage>
</organism>
<dbReference type="Pfam" id="PF12832">
    <property type="entry name" value="MFS_1_like"/>
    <property type="match status" value="1"/>
</dbReference>
<dbReference type="PANTHER" id="PTHR16172">
    <property type="entry name" value="MAJOR FACILITATOR SUPERFAMILY DOMAIN-CONTAINING PROTEIN 6-LIKE"/>
    <property type="match status" value="1"/>
</dbReference>
<dbReference type="InterPro" id="IPR036259">
    <property type="entry name" value="MFS_trans_sf"/>
</dbReference>
<feature type="transmembrane region" description="Helical" evidence="6">
    <location>
        <begin position="275"/>
        <end position="295"/>
    </location>
</feature>
<keyword evidence="9" id="KW-1185">Reference proteome</keyword>
<feature type="transmembrane region" description="Helical" evidence="6">
    <location>
        <begin position="315"/>
        <end position="338"/>
    </location>
</feature>
<evidence type="ECO:0000256" key="2">
    <source>
        <dbReference type="ARBA" id="ARBA00005241"/>
    </source>
</evidence>
<dbReference type="GO" id="GO:0016020">
    <property type="term" value="C:membrane"/>
    <property type="evidence" value="ECO:0007669"/>
    <property type="project" value="UniProtKB-SubCell"/>
</dbReference>
<keyword evidence="3 6" id="KW-0812">Transmembrane</keyword>
<evidence type="ECO:0000256" key="5">
    <source>
        <dbReference type="ARBA" id="ARBA00023136"/>
    </source>
</evidence>
<dbReference type="InterPro" id="IPR051717">
    <property type="entry name" value="MFS_MFSD6"/>
</dbReference>
<feature type="transmembrane region" description="Helical" evidence="6">
    <location>
        <begin position="164"/>
        <end position="182"/>
    </location>
</feature>
<evidence type="ECO:0000259" key="7">
    <source>
        <dbReference type="Pfam" id="PF12832"/>
    </source>
</evidence>
<evidence type="ECO:0000256" key="1">
    <source>
        <dbReference type="ARBA" id="ARBA00004141"/>
    </source>
</evidence>
<feature type="transmembrane region" description="Helical" evidence="6">
    <location>
        <begin position="71"/>
        <end position="92"/>
    </location>
</feature>
<comment type="subcellular location">
    <subcellularLocation>
        <location evidence="1">Membrane</location>
        <topology evidence="1">Multi-pass membrane protein</topology>
    </subcellularLocation>
</comment>
<feature type="transmembrane region" description="Helical" evidence="6">
    <location>
        <begin position="413"/>
        <end position="432"/>
    </location>
</feature>
<evidence type="ECO:0000313" key="9">
    <source>
        <dbReference type="Proteomes" id="UP001054902"/>
    </source>
</evidence>
<keyword evidence="4 6" id="KW-1133">Transmembrane helix</keyword>
<evidence type="ECO:0000256" key="4">
    <source>
        <dbReference type="ARBA" id="ARBA00022989"/>
    </source>
</evidence>
<keyword evidence="5 6" id="KW-0472">Membrane</keyword>
<feature type="transmembrane region" description="Helical" evidence="6">
    <location>
        <begin position="5"/>
        <end position="23"/>
    </location>
</feature>
<accession>A0AAD3CIY0</accession>
<dbReference type="Gene3D" id="1.20.1250.20">
    <property type="entry name" value="MFS general substrate transporter like domains"/>
    <property type="match status" value="2"/>
</dbReference>
<dbReference type="AlphaFoldDB" id="A0AAD3CIY0"/>
<evidence type="ECO:0000313" key="8">
    <source>
        <dbReference type="EMBL" id="GFH46897.1"/>
    </source>
</evidence>
<dbReference type="SUPFAM" id="SSF103473">
    <property type="entry name" value="MFS general substrate transporter"/>
    <property type="match status" value="1"/>
</dbReference>